<protein>
    <submittedName>
        <fullName evidence="2">Uncharacterized protein</fullName>
    </submittedName>
</protein>
<dbReference type="RefSeq" id="WP_220208557.1">
    <property type="nucleotide sequence ID" value="NZ_BNJK01000002.1"/>
</dbReference>
<evidence type="ECO:0000313" key="3">
    <source>
        <dbReference type="Proteomes" id="UP000597444"/>
    </source>
</evidence>
<feature type="region of interest" description="Disordered" evidence="1">
    <location>
        <begin position="1"/>
        <end position="42"/>
    </location>
</feature>
<comment type="caution">
    <text evidence="2">The sequence shown here is derived from an EMBL/GenBank/DDBJ whole genome shotgun (WGS) entry which is preliminary data.</text>
</comment>
<organism evidence="2 3">
    <name type="scientific">Reticulibacter mediterranei</name>
    <dbReference type="NCBI Taxonomy" id="2778369"/>
    <lineage>
        <taxon>Bacteria</taxon>
        <taxon>Bacillati</taxon>
        <taxon>Chloroflexota</taxon>
        <taxon>Ktedonobacteria</taxon>
        <taxon>Ktedonobacterales</taxon>
        <taxon>Reticulibacteraceae</taxon>
        <taxon>Reticulibacter</taxon>
    </lineage>
</organism>
<feature type="compositionally biased region" description="Basic and acidic residues" evidence="1">
    <location>
        <begin position="17"/>
        <end position="42"/>
    </location>
</feature>
<dbReference type="AlphaFoldDB" id="A0A8J3IYX0"/>
<accession>A0A8J3IYX0</accession>
<keyword evidence="3" id="KW-1185">Reference proteome</keyword>
<proteinExistence type="predicted"/>
<sequence>MPEGYYYHHGGSSHHRGSGEGSDRRGGGDRKQSSKLDLFRPEKREKRELEEIRARQEGLHTWFQGRFTDLETKYNSEVKKIDNFTSRISERVVERTEIALDQKARLGALYGELYQTLDTDSSAFANDMAQFGQWAENTTRFEYFTGLNTRPLRKSIEDWEKKKATMLSSQTTRWNEITDALRDERRPERVEAINISIGKLRTDLTNLKGWGDHYAGIEHGKIDDWIRSGSGRAAAARELRGLVRELQDDYDQTSRFESKSTKLREKDYTNEEWRKQIDLKAFEDFIDYWRTTADGLAGSRDAQWRNLGADLGRGRQEFEQQQRAAAEAEQRRQYQAQYGGYQNYEYYDDTNY</sequence>
<evidence type="ECO:0000313" key="2">
    <source>
        <dbReference type="EMBL" id="GHO97776.1"/>
    </source>
</evidence>
<feature type="compositionally biased region" description="Low complexity" evidence="1">
    <location>
        <begin position="1"/>
        <end position="10"/>
    </location>
</feature>
<dbReference type="EMBL" id="BNJK01000002">
    <property type="protein sequence ID" value="GHO97776.1"/>
    <property type="molecule type" value="Genomic_DNA"/>
</dbReference>
<reference evidence="2" key="1">
    <citation type="submission" date="2020-10" db="EMBL/GenBank/DDBJ databases">
        <title>Taxonomic study of unclassified bacteria belonging to the class Ktedonobacteria.</title>
        <authorList>
            <person name="Yabe S."/>
            <person name="Wang C.M."/>
            <person name="Zheng Y."/>
            <person name="Sakai Y."/>
            <person name="Cavaletti L."/>
            <person name="Monciardini P."/>
            <person name="Donadio S."/>
        </authorList>
    </citation>
    <scope>NUCLEOTIDE SEQUENCE</scope>
    <source>
        <strain evidence="2">ID150040</strain>
    </source>
</reference>
<gene>
    <name evidence="2" type="ORF">KSF_078240</name>
</gene>
<evidence type="ECO:0000256" key="1">
    <source>
        <dbReference type="SAM" id="MobiDB-lite"/>
    </source>
</evidence>
<dbReference type="Proteomes" id="UP000597444">
    <property type="component" value="Unassembled WGS sequence"/>
</dbReference>
<name>A0A8J3IYX0_9CHLR</name>